<dbReference type="InterPro" id="IPR009061">
    <property type="entry name" value="DNA-bd_dom_put_sf"/>
</dbReference>
<accession>A0A3A8HKS6</accession>
<dbReference type="NCBIfam" id="TIGR01764">
    <property type="entry name" value="excise"/>
    <property type="match status" value="1"/>
</dbReference>
<sequence>MASPTADALPPRASEPVAASDVSLEQVRKLAQLITRELAEKGGGHPLFSLLGPNHESVPLPTDVLTLMQQLLAILASGDAVTVVPVHKELTTQQAANLLNVSRQYLVQLLDEGRIPFHRTGTHRRVYSKDVLEYRAHQKSDRRAQLDAMMRESQDAGGYPELE</sequence>
<dbReference type="Pfam" id="PF12728">
    <property type="entry name" value="HTH_17"/>
    <property type="match status" value="1"/>
</dbReference>
<evidence type="ECO:0000313" key="2">
    <source>
        <dbReference type="EMBL" id="RKG71827.1"/>
    </source>
</evidence>
<dbReference type="EMBL" id="RAVZ01000509">
    <property type="protein sequence ID" value="RKG71827.1"/>
    <property type="molecule type" value="Genomic_DNA"/>
</dbReference>
<comment type="caution">
    <text evidence="2">The sequence shown here is derived from an EMBL/GenBank/DDBJ whole genome shotgun (WGS) entry which is preliminary data.</text>
</comment>
<feature type="domain" description="Helix-turn-helix" evidence="1">
    <location>
        <begin position="90"/>
        <end position="137"/>
    </location>
</feature>
<evidence type="ECO:0000259" key="1">
    <source>
        <dbReference type="Pfam" id="PF12728"/>
    </source>
</evidence>
<dbReference type="Proteomes" id="UP000268094">
    <property type="component" value="Unassembled WGS sequence"/>
</dbReference>
<protein>
    <submittedName>
        <fullName evidence="2">Helix-turn-helix domain-containing protein</fullName>
    </submittedName>
</protein>
<gene>
    <name evidence="2" type="ORF">D7V88_39110</name>
</gene>
<dbReference type="OrthoDB" id="26212at2"/>
<name>A0A3A8HKS6_9BACT</name>
<dbReference type="RefSeq" id="WP_120545615.1">
    <property type="nucleotide sequence ID" value="NZ_RAVZ01000509.1"/>
</dbReference>
<reference evidence="3" key="1">
    <citation type="submission" date="2018-09" db="EMBL/GenBank/DDBJ databases">
        <authorList>
            <person name="Livingstone P.G."/>
            <person name="Whitworth D.E."/>
        </authorList>
    </citation>
    <scope>NUCLEOTIDE SEQUENCE [LARGE SCALE GENOMIC DNA]</scope>
    <source>
        <strain evidence="3">CA054A</strain>
    </source>
</reference>
<dbReference type="GO" id="GO:0003677">
    <property type="term" value="F:DNA binding"/>
    <property type="evidence" value="ECO:0007669"/>
    <property type="project" value="InterPro"/>
</dbReference>
<dbReference type="InterPro" id="IPR041657">
    <property type="entry name" value="HTH_17"/>
</dbReference>
<organism evidence="2 3">
    <name type="scientific">Corallococcus terminator</name>
    <dbReference type="NCBI Taxonomy" id="2316733"/>
    <lineage>
        <taxon>Bacteria</taxon>
        <taxon>Pseudomonadati</taxon>
        <taxon>Myxococcota</taxon>
        <taxon>Myxococcia</taxon>
        <taxon>Myxococcales</taxon>
        <taxon>Cystobacterineae</taxon>
        <taxon>Myxococcaceae</taxon>
        <taxon>Corallococcus</taxon>
    </lineage>
</organism>
<dbReference type="AlphaFoldDB" id="A0A3A8HKS6"/>
<evidence type="ECO:0000313" key="3">
    <source>
        <dbReference type="Proteomes" id="UP000268094"/>
    </source>
</evidence>
<proteinExistence type="predicted"/>
<keyword evidence="3" id="KW-1185">Reference proteome</keyword>
<dbReference type="SUPFAM" id="SSF46955">
    <property type="entry name" value="Putative DNA-binding domain"/>
    <property type="match status" value="1"/>
</dbReference>
<dbReference type="InterPro" id="IPR010093">
    <property type="entry name" value="SinI_DNA-bd"/>
</dbReference>